<dbReference type="AlphaFoldDB" id="A0AA88ST07"/>
<evidence type="ECO:0000313" key="4">
    <source>
        <dbReference type="EMBL" id="KAK2847300.1"/>
    </source>
</evidence>
<feature type="transmembrane region" description="Helical" evidence="2">
    <location>
        <begin position="238"/>
        <end position="258"/>
    </location>
</feature>
<comment type="caution">
    <text evidence="4">The sequence shown here is derived from an EMBL/GenBank/DDBJ whole genome shotgun (WGS) entry which is preliminary data.</text>
</comment>
<evidence type="ECO:0000256" key="2">
    <source>
        <dbReference type="SAM" id="Phobius"/>
    </source>
</evidence>
<dbReference type="PANTHER" id="PTHR44873">
    <property type="entry name" value="DNAJ HOMOLOG SUBFAMILY C MEMBER 30, MITOCHONDRIAL"/>
    <property type="match status" value="1"/>
</dbReference>
<dbReference type="PRINTS" id="PR00625">
    <property type="entry name" value="JDOMAIN"/>
</dbReference>
<proteinExistence type="predicted"/>
<dbReference type="CDD" id="cd06257">
    <property type="entry name" value="DnaJ"/>
    <property type="match status" value="1"/>
</dbReference>
<keyword evidence="5" id="KW-1185">Reference proteome</keyword>
<dbReference type="PANTHER" id="PTHR44873:SF1">
    <property type="entry name" value="DNAJ HOMOLOG SUBFAMILY C MEMBER 30, MITOCHONDRIAL"/>
    <property type="match status" value="1"/>
</dbReference>
<protein>
    <recommendedName>
        <fullName evidence="3">J domain-containing protein</fullName>
    </recommendedName>
</protein>
<evidence type="ECO:0000313" key="5">
    <source>
        <dbReference type="Proteomes" id="UP001187415"/>
    </source>
</evidence>
<accession>A0AA88ST07</accession>
<gene>
    <name evidence="4" type="ORF">Q5P01_010299</name>
</gene>
<dbReference type="Proteomes" id="UP001187415">
    <property type="component" value="Unassembled WGS sequence"/>
</dbReference>
<feature type="region of interest" description="Disordered" evidence="1">
    <location>
        <begin position="161"/>
        <end position="189"/>
    </location>
</feature>
<feature type="compositionally biased region" description="Low complexity" evidence="1">
    <location>
        <begin position="179"/>
        <end position="189"/>
    </location>
</feature>
<evidence type="ECO:0000256" key="1">
    <source>
        <dbReference type="SAM" id="MobiDB-lite"/>
    </source>
</evidence>
<dbReference type="PROSITE" id="PS50076">
    <property type="entry name" value="DNAJ_2"/>
    <property type="match status" value="1"/>
</dbReference>
<feature type="domain" description="J" evidence="3">
    <location>
        <begin position="88"/>
        <end position="153"/>
    </location>
</feature>
<dbReference type="InterPro" id="IPR036869">
    <property type="entry name" value="J_dom_sf"/>
</dbReference>
<keyword evidence="2" id="KW-1133">Transmembrane helix</keyword>
<reference evidence="4" key="1">
    <citation type="submission" date="2023-07" db="EMBL/GenBank/DDBJ databases">
        <title>Chromosome-level Genome Assembly of Striped Snakehead (Channa striata).</title>
        <authorList>
            <person name="Liu H."/>
        </authorList>
    </citation>
    <scope>NUCLEOTIDE SEQUENCE</scope>
    <source>
        <strain evidence="4">Gz</strain>
        <tissue evidence="4">Muscle</tissue>
    </source>
</reference>
<feature type="compositionally biased region" description="Polar residues" evidence="1">
    <location>
        <begin position="168"/>
        <end position="178"/>
    </location>
</feature>
<keyword evidence="2" id="KW-0472">Membrane</keyword>
<organism evidence="4 5">
    <name type="scientific">Channa striata</name>
    <name type="common">Snakehead murrel</name>
    <name type="synonym">Ophicephalus striatus</name>
    <dbReference type="NCBI Taxonomy" id="64152"/>
    <lineage>
        <taxon>Eukaryota</taxon>
        <taxon>Metazoa</taxon>
        <taxon>Chordata</taxon>
        <taxon>Craniata</taxon>
        <taxon>Vertebrata</taxon>
        <taxon>Euteleostomi</taxon>
        <taxon>Actinopterygii</taxon>
        <taxon>Neopterygii</taxon>
        <taxon>Teleostei</taxon>
        <taxon>Neoteleostei</taxon>
        <taxon>Acanthomorphata</taxon>
        <taxon>Anabantaria</taxon>
        <taxon>Anabantiformes</taxon>
        <taxon>Channoidei</taxon>
        <taxon>Channidae</taxon>
        <taxon>Channa</taxon>
    </lineage>
</organism>
<evidence type="ECO:0000259" key="3">
    <source>
        <dbReference type="PROSITE" id="PS50076"/>
    </source>
</evidence>
<keyword evidence="2" id="KW-0812">Transmembrane</keyword>
<dbReference type="EMBL" id="JAUPFM010000007">
    <property type="protein sequence ID" value="KAK2847300.1"/>
    <property type="molecule type" value="Genomic_DNA"/>
</dbReference>
<name>A0AA88ST07_CHASR</name>
<dbReference type="Gene3D" id="1.10.287.110">
    <property type="entry name" value="DnaJ domain"/>
    <property type="match status" value="1"/>
</dbReference>
<dbReference type="Pfam" id="PF00226">
    <property type="entry name" value="DnaJ"/>
    <property type="match status" value="1"/>
</dbReference>
<sequence length="261" mass="30586">MATHKATFYLQQKLFPCRVTPWTKTAVSFHPATFRSPLQLRAFCILILADHWSARPGFHQKLKCLNLHPDSIYHTSENPPLLYRNRTSYYDILKVSPSATQSQIKMAYYKQSLIYHPDRNPGNEDAMWRFCDINEAYTILGNINLRRKYDRGILSQFDIQNAERPSSKETPSTHTGTPQQQQRAGQFSQAGGKPMFDFDAFYQGHYGEQLQRERDKRIMRERMKEQQRQNLDRWKKRVTMKVTVAMLLTMAGLLFINICKS</sequence>
<dbReference type="SUPFAM" id="SSF46565">
    <property type="entry name" value="Chaperone J-domain"/>
    <property type="match status" value="1"/>
</dbReference>
<dbReference type="InterPro" id="IPR053025">
    <property type="entry name" value="Mito_ATP_Synthase-Asso"/>
</dbReference>
<dbReference type="SMART" id="SM00271">
    <property type="entry name" value="DnaJ"/>
    <property type="match status" value="1"/>
</dbReference>
<dbReference type="InterPro" id="IPR001623">
    <property type="entry name" value="DnaJ_domain"/>
</dbReference>